<proteinExistence type="predicted"/>
<evidence type="ECO:0008006" key="3">
    <source>
        <dbReference type="Google" id="ProtNLM"/>
    </source>
</evidence>
<sequence length="169" mass="19214">MISSKVTIQSAEIKIEHEKCSDPSWCRDKEIFIESSSSDNNTLTTLTFNDYLKIYVFWEAFSSAEFFDALYVPETGVLFFGCGSISARVCTKENKLIDLEHVCLFWGLSQQQNYILETGELDCFLYSLDGKKVSSTAVDPPYEMEVKDQGIKFTSIVVGTTWLRYDDNG</sequence>
<name>A0ABV2C008_9GAMM</name>
<evidence type="ECO:0000313" key="1">
    <source>
        <dbReference type="EMBL" id="MET1257523.1"/>
    </source>
</evidence>
<dbReference type="Proteomes" id="UP001548189">
    <property type="component" value="Unassembled WGS sequence"/>
</dbReference>
<dbReference type="EMBL" id="JBEVCJ010000091">
    <property type="protein sequence ID" value="MET1257523.1"/>
    <property type="molecule type" value="Genomic_DNA"/>
</dbReference>
<protein>
    <recommendedName>
        <fullName evidence="3">Farnesoic acid O-methyl transferase domain-containing protein</fullName>
    </recommendedName>
</protein>
<keyword evidence="2" id="KW-1185">Reference proteome</keyword>
<reference evidence="1 2" key="1">
    <citation type="submission" date="2024-06" db="EMBL/GenBank/DDBJ databases">
        <authorList>
            <person name="Li F."/>
        </authorList>
    </citation>
    <scope>NUCLEOTIDE SEQUENCE [LARGE SCALE GENOMIC DNA]</scope>
    <source>
        <strain evidence="1 2">GXAS 311</strain>
    </source>
</reference>
<dbReference type="RefSeq" id="WP_353898106.1">
    <property type="nucleotide sequence ID" value="NZ_JBEVCJ010000091.1"/>
</dbReference>
<evidence type="ECO:0000313" key="2">
    <source>
        <dbReference type="Proteomes" id="UP001548189"/>
    </source>
</evidence>
<comment type="caution">
    <text evidence="1">The sequence shown here is derived from an EMBL/GenBank/DDBJ whole genome shotgun (WGS) entry which is preliminary data.</text>
</comment>
<accession>A0ABV2C008</accession>
<organism evidence="1 2">
    <name type="scientific">Aliikangiella maris</name>
    <dbReference type="NCBI Taxonomy" id="3162458"/>
    <lineage>
        <taxon>Bacteria</taxon>
        <taxon>Pseudomonadati</taxon>
        <taxon>Pseudomonadota</taxon>
        <taxon>Gammaproteobacteria</taxon>
        <taxon>Oceanospirillales</taxon>
        <taxon>Pleioneaceae</taxon>
        <taxon>Aliikangiella</taxon>
    </lineage>
</organism>
<gene>
    <name evidence="1" type="ORF">ABVT43_20495</name>
</gene>